<evidence type="ECO:0000256" key="3">
    <source>
        <dbReference type="ARBA" id="ARBA00022475"/>
    </source>
</evidence>
<gene>
    <name evidence="9" type="ORF">GQF01_27375</name>
</gene>
<evidence type="ECO:0000256" key="2">
    <source>
        <dbReference type="ARBA" id="ARBA00022448"/>
    </source>
</evidence>
<evidence type="ECO:0000259" key="8">
    <source>
        <dbReference type="PROSITE" id="PS50928"/>
    </source>
</evidence>
<evidence type="ECO:0000256" key="5">
    <source>
        <dbReference type="ARBA" id="ARBA00022989"/>
    </source>
</evidence>
<keyword evidence="5 7" id="KW-1133">Transmembrane helix</keyword>
<keyword evidence="2 7" id="KW-0813">Transport</keyword>
<keyword evidence="6 7" id="KW-0472">Membrane</keyword>
<dbReference type="InterPro" id="IPR035906">
    <property type="entry name" value="MetI-like_sf"/>
</dbReference>
<dbReference type="Pfam" id="PF00528">
    <property type="entry name" value="BPD_transp_1"/>
    <property type="match status" value="1"/>
</dbReference>
<feature type="transmembrane region" description="Helical" evidence="7">
    <location>
        <begin position="262"/>
        <end position="285"/>
    </location>
</feature>
<dbReference type="InterPro" id="IPR051393">
    <property type="entry name" value="ABC_transporter_permease"/>
</dbReference>
<organism evidence="9 10">
    <name type="scientific">Paenibacillus silvestris</name>
    <dbReference type="NCBI Taxonomy" id="2606219"/>
    <lineage>
        <taxon>Bacteria</taxon>
        <taxon>Bacillati</taxon>
        <taxon>Bacillota</taxon>
        <taxon>Bacilli</taxon>
        <taxon>Bacillales</taxon>
        <taxon>Paenibacillaceae</taxon>
        <taxon>Paenibacillus</taxon>
    </lineage>
</organism>
<evidence type="ECO:0000313" key="9">
    <source>
        <dbReference type="EMBL" id="MZQ85832.1"/>
    </source>
</evidence>
<dbReference type="SUPFAM" id="SSF161098">
    <property type="entry name" value="MetI-like"/>
    <property type="match status" value="1"/>
</dbReference>
<reference evidence="9 10" key="1">
    <citation type="submission" date="2019-12" db="EMBL/GenBank/DDBJ databases">
        <title>Paenibacillus sp. nov. sp. isolated from soil.</title>
        <authorList>
            <person name="Kim J."/>
            <person name="Jeong S.E."/>
            <person name="Jung H.S."/>
            <person name="Jeon C.O."/>
        </authorList>
    </citation>
    <scope>NUCLEOTIDE SEQUENCE [LARGE SCALE GENOMIC DNA]</scope>
    <source>
        <strain evidence="9 10">5J-6</strain>
    </source>
</reference>
<keyword evidence="3" id="KW-1003">Cell membrane</keyword>
<dbReference type="PANTHER" id="PTHR30193">
    <property type="entry name" value="ABC TRANSPORTER PERMEASE PROTEIN"/>
    <property type="match status" value="1"/>
</dbReference>
<sequence>MGNLKRVIRNEIWYILFLVPGLILFTVAVIIPFIMGTRYSFTSWDGVSTKLTFIGWENYMHAFQDPDLWKVLGNTFKYAFILMVLVNVISLLLALLLDSYLKFKNVFRIVFFLPSILSTVLAGFIWKYNFSTGFPKLLSYFGLDVTSPLGHPDYALFGLVIIAVWQGIGTPMIIYIAGLQSIPNELIESARMDGAGTTRTFMNVTLPLLAPSVTINMLLVLTGSLKVFDLVWVTTQGGPGFATEVITTFIYKTAFNSFKAGYGMALSMIFFVILVIVTIVQLSIFRRREVEL</sequence>
<dbReference type="Gene3D" id="1.10.3720.10">
    <property type="entry name" value="MetI-like"/>
    <property type="match status" value="1"/>
</dbReference>
<comment type="caution">
    <text evidence="9">The sequence shown here is derived from an EMBL/GenBank/DDBJ whole genome shotgun (WGS) entry which is preliminary data.</text>
</comment>
<dbReference type="InterPro" id="IPR000515">
    <property type="entry name" value="MetI-like"/>
</dbReference>
<protein>
    <submittedName>
        <fullName evidence="9">ABC transporter permease subunit</fullName>
    </submittedName>
</protein>
<feature type="transmembrane region" description="Helical" evidence="7">
    <location>
        <begin position="109"/>
        <end position="128"/>
    </location>
</feature>
<accession>A0A6L8V857</accession>
<dbReference type="AlphaFoldDB" id="A0A6L8V857"/>
<dbReference type="CDD" id="cd06261">
    <property type="entry name" value="TM_PBP2"/>
    <property type="match status" value="1"/>
</dbReference>
<keyword evidence="10" id="KW-1185">Reference proteome</keyword>
<evidence type="ECO:0000313" key="10">
    <source>
        <dbReference type="Proteomes" id="UP000481087"/>
    </source>
</evidence>
<name>A0A6L8V857_9BACL</name>
<dbReference type="PANTHER" id="PTHR30193:SF37">
    <property type="entry name" value="INNER MEMBRANE ABC TRANSPORTER PERMEASE PROTEIN YCJO"/>
    <property type="match status" value="1"/>
</dbReference>
<feature type="transmembrane region" description="Helical" evidence="7">
    <location>
        <begin position="154"/>
        <end position="179"/>
    </location>
</feature>
<dbReference type="GO" id="GO:0055085">
    <property type="term" value="P:transmembrane transport"/>
    <property type="evidence" value="ECO:0007669"/>
    <property type="project" value="InterPro"/>
</dbReference>
<feature type="transmembrane region" description="Helical" evidence="7">
    <location>
        <begin position="200"/>
        <end position="221"/>
    </location>
</feature>
<keyword evidence="4 7" id="KW-0812">Transmembrane</keyword>
<evidence type="ECO:0000256" key="6">
    <source>
        <dbReference type="ARBA" id="ARBA00023136"/>
    </source>
</evidence>
<comment type="subcellular location">
    <subcellularLocation>
        <location evidence="1 7">Cell membrane</location>
        <topology evidence="1 7">Multi-pass membrane protein</topology>
    </subcellularLocation>
</comment>
<comment type="similarity">
    <text evidence="7">Belongs to the binding-protein-dependent transport system permease family.</text>
</comment>
<evidence type="ECO:0000256" key="7">
    <source>
        <dbReference type="RuleBase" id="RU363032"/>
    </source>
</evidence>
<dbReference type="Proteomes" id="UP000481087">
    <property type="component" value="Unassembled WGS sequence"/>
</dbReference>
<feature type="domain" description="ABC transmembrane type-1" evidence="8">
    <location>
        <begin position="72"/>
        <end position="281"/>
    </location>
</feature>
<proteinExistence type="inferred from homology"/>
<evidence type="ECO:0000256" key="1">
    <source>
        <dbReference type="ARBA" id="ARBA00004651"/>
    </source>
</evidence>
<feature type="transmembrane region" description="Helical" evidence="7">
    <location>
        <begin position="12"/>
        <end position="35"/>
    </location>
</feature>
<dbReference type="RefSeq" id="WP_161410148.1">
    <property type="nucleotide sequence ID" value="NZ_WTUZ01000036.1"/>
</dbReference>
<evidence type="ECO:0000256" key="4">
    <source>
        <dbReference type="ARBA" id="ARBA00022692"/>
    </source>
</evidence>
<dbReference type="GO" id="GO:0005886">
    <property type="term" value="C:plasma membrane"/>
    <property type="evidence" value="ECO:0007669"/>
    <property type="project" value="UniProtKB-SubCell"/>
</dbReference>
<feature type="transmembrane region" description="Helical" evidence="7">
    <location>
        <begin position="78"/>
        <end position="97"/>
    </location>
</feature>
<dbReference type="PROSITE" id="PS50928">
    <property type="entry name" value="ABC_TM1"/>
    <property type="match status" value="1"/>
</dbReference>
<dbReference type="EMBL" id="WTUZ01000036">
    <property type="protein sequence ID" value="MZQ85832.1"/>
    <property type="molecule type" value="Genomic_DNA"/>
</dbReference>